<name>A0A846WHE3_9ACTN</name>
<dbReference type="Proteomes" id="UP000563898">
    <property type="component" value="Unassembled WGS sequence"/>
</dbReference>
<evidence type="ECO:0008006" key="3">
    <source>
        <dbReference type="Google" id="ProtNLM"/>
    </source>
</evidence>
<gene>
    <name evidence="1" type="ORF">HGA05_01820</name>
</gene>
<proteinExistence type="predicted"/>
<evidence type="ECO:0000313" key="1">
    <source>
        <dbReference type="EMBL" id="NKY00320.1"/>
    </source>
</evidence>
<dbReference type="EMBL" id="JAAXPC010000001">
    <property type="protein sequence ID" value="NKY00320.1"/>
    <property type="molecule type" value="Genomic_DNA"/>
</dbReference>
<comment type="caution">
    <text evidence="1">The sequence shown here is derived from an EMBL/GenBank/DDBJ whole genome shotgun (WGS) entry which is preliminary data.</text>
</comment>
<reference evidence="1 2" key="1">
    <citation type="submission" date="2020-04" db="EMBL/GenBank/DDBJ databases">
        <title>MicrobeNet Type strains.</title>
        <authorList>
            <person name="Nicholson A.C."/>
        </authorList>
    </citation>
    <scope>NUCLEOTIDE SEQUENCE [LARGE SCALE GENOMIC DNA]</scope>
    <source>
        <strain evidence="1 2">ATCC BAA-14</strain>
    </source>
</reference>
<organism evidence="1 2">
    <name type="scientific">Gordonia polyisoprenivorans</name>
    <dbReference type="NCBI Taxonomy" id="84595"/>
    <lineage>
        <taxon>Bacteria</taxon>
        <taxon>Bacillati</taxon>
        <taxon>Actinomycetota</taxon>
        <taxon>Actinomycetes</taxon>
        <taxon>Mycobacteriales</taxon>
        <taxon>Gordoniaceae</taxon>
        <taxon>Gordonia</taxon>
    </lineage>
</organism>
<dbReference type="AlphaFoldDB" id="A0A846WHE3"/>
<evidence type="ECO:0000313" key="2">
    <source>
        <dbReference type="Proteomes" id="UP000563898"/>
    </source>
</evidence>
<protein>
    <recommendedName>
        <fullName evidence="3">AbiEi antitoxin C-terminal domain-containing protein</fullName>
    </recommendedName>
</protein>
<accession>A0A846WHE3</accession>
<sequence length="198" mass="21682">MTIDEPLATPELVFRRDALSEPGMSPERFAAEFRLLRGEAHIGRGEMLTARQRVIAIASAAQGDPVVGGQAAMVMHGSWWFDSDFPILLIRGASASGRAARGSVPRRVDLPPEHIEVIDGIAVTSPIRTAFDVGRIQPRMRAIGHLDALAAATAYDLGELADYVETQKGVRYVRQLKGPCCPPRLGLPRAEDRHRVRR</sequence>